<dbReference type="STRING" id="575540.Isop_3714"/>
<reference evidence="1 2" key="2">
    <citation type="journal article" date="2011" name="Stand. Genomic Sci.">
        <title>Complete genome sequence of Isosphaera pallida type strain (IS1B).</title>
        <authorList>
            <consortium name="US DOE Joint Genome Institute (JGI-PGF)"/>
            <person name="Goker M."/>
            <person name="Cleland D."/>
            <person name="Saunders E."/>
            <person name="Lapidus A."/>
            <person name="Nolan M."/>
            <person name="Lucas S."/>
            <person name="Hammon N."/>
            <person name="Deshpande S."/>
            <person name="Cheng J.F."/>
            <person name="Tapia R."/>
            <person name="Han C."/>
            <person name="Goodwin L."/>
            <person name="Pitluck S."/>
            <person name="Liolios K."/>
            <person name="Pagani I."/>
            <person name="Ivanova N."/>
            <person name="Mavromatis K."/>
            <person name="Pati A."/>
            <person name="Chen A."/>
            <person name="Palaniappan K."/>
            <person name="Land M."/>
            <person name="Hauser L."/>
            <person name="Chang Y.J."/>
            <person name="Jeffries C.D."/>
            <person name="Detter J.C."/>
            <person name="Beck B."/>
            <person name="Woyke T."/>
            <person name="Bristow J."/>
            <person name="Eisen J.A."/>
            <person name="Markowitz V."/>
            <person name="Hugenholtz P."/>
            <person name="Kyrpides N.C."/>
            <person name="Klenk H.P."/>
        </authorList>
    </citation>
    <scope>NUCLEOTIDE SEQUENCE [LARGE SCALE GENOMIC DNA]</scope>
    <source>
        <strain evidence="2">ATCC 43644 / DSM 9630 / IS1B</strain>
    </source>
</reference>
<dbReference type="GO" id="GO:0016887">
    <property type="term" value="F:ATP hydrolysis activity"/>
    <property type="evidence" value="ECO:0007669"/>
    <property type="project" value="TreeGrafter"/>
</dbReference>
<protein>
    <recommendedName>
        <fullName evidence="3">Response regulator receiver protein</fullName>
    </recommendedName>
</protein>
<dbReference type="InterPro" id="IPR027417">
    <property type="entry name" value="P-loop_NTPase"/>
</dbReference>
<dbReference type="SUPFAM" id="SSF52172">
    <property type="entry name" value="CheY-like"/>
    <property type="match status" value="1"/>
</dbReference>
<dbReference type="PANTHER" id="PTHR43384">
    <property type="entry name" value="SEPTUM SITE-DETERMINING PROTEIN MIND HOMOLOG, CHLOROPLASTIC-RELATED"/>
    <property type="match status" value="1"/>
</dbReference>
<reference key="1">
    <citation type="submission" date="2010-11" db="EMBL/GenBank/DDBJ databases">
        <title>The complete sequence of chromosome of Isophaera pallida ATCC 43644.</title>
        <authorList>
            <consortium name="US DOE Joint Genome Institute (JGI-PGF)"/>
            <person name="Lucas S."/>
            <person name="Copeland A."/>
            <person name="Lapidus A."/>
            <person name="Bruce D."/>
            <person name="Goodwin L."/>
            <person name="Pitluck S."/>
            <person name="Kyrpides N."/>
            <person name="Mavromatis K."/>
            <person name="Pagani I."/>
            <person name="Ivanova N."/>
            <person name="Saunders E."/>
            <person name="Brettin T."/>
            <person name="Detter J.C."/>
            <person name="Han C."/>
            <person name="Tapia R."/>
            <person name="Land M."/>
            <person name="Hauser L."/>
            <person name="Markowitz V."/>
            <person name="Cheng J.-F."/>
            <person name="Hugenholtz P."/>
            <person name="Woyke T."/>
            <person name="Wu D."/>
            <person name="Eisen J.A."/>
        </authorList>
    </citation>
    <scope>NUCLEOTIDE SEQUENCE</scope>
    <source>
        <strain>ATCC 43644</strain>
    </source>
</reference>
<dbReference type="InterPro" id="IPR050625">
    <property type="entry name" value="ParA/MinD_ATPase"/>
</dbReference>
<accession>E8QZZ4</accession>
<dbReference type="GO" id="GO:0005524">
    <property type="term" value="F:ATP binding"/>
    <property type="evidence" value="ECO:0007669"/>
    <property type="project" value="TreeGrafter"/>
</dbReference>
<sequence>MFPLPVFLIGFNPGRLRDDVMTLLLNQGATVEGEYTDVTTALKDVVDPSACDALVVLQATNEWEVNELRRLRRALPGLPILALAGYDTLMAAMRAGANQVVTLPPSPEDFEEALNALAGQFSPGSNPAHRLIAVVGVKGGCGTTTVATNLGAELADRFKRAVILTEPTHRVGKLADTMSIQPEFTTQDMFRIGHAIDEVTLRRTLKEVWPGLAVLAGEYRSIPEHPPQADQVMALVAVLRLMADELIIDLPCTYDDAFFQLLAASDEIILVGEQKIPAIRVITMLTEHIRRMEGQRGVFVVLNRYDPDLAGFQAGKLARLIEADGLLTIANDYKAVNTALEAGKLLRVAAPKSPALRGIARLADLLQTYRDPDPRKHKARRGTPLVDDSDAGSATALLGRLGRVLGLGR</sequence>
<proteinExistence type="predicted"/>
<dbReference type="HOGENOM" id="CLU_672290_0_0_0"/>
<evidence type="ECO:0000313" key="1">
    <source>
        <dbReference type="EMBL" id="ADV64270.1"/>
    </source>
</evidence>
<dbReference type="InterPro" id="IPR011006">
    <property type="entry name" value="CheY-like_superfamily"/>
</dbReference>
<dbReference type="RefSeq" id="WP_013566558.1">
    <property type="nucleotide sequence ID" value="NC_014962.1"/>
</dbReference>
<gene>
    <name evidence="1" type="ordered locus">Isop_3714</name>
</gene>
<dbReference type="InParanoid" id="E8QZZ4"/>
<dbReference type="eggNOG" id="COG4963">
    <property type="taxonomic scope" value="Bacteria"/>
</dbReference>
<dbReference type="eggNOG" id="COG2197">
    <property type="taxonomic scope" value="Bacteria"/>
</dbReference>
<dbReference type="EMBL" id="CP002353">
    <property type="protein sequence ID" value="ADV64270.1"/>
    <property type="molecule type" value="Genomic_DNA"/>
</dbReference>
<organism evidence="1 2">
    <name type="scientific">Isosphaera pallida (strain ATCC 43644 / DSM 9630 / IS1B)</name>
    <dbReference type="NCBI Taxonomy" id="575540"/>
    <lineage>
        <taxon>Bacteria</taxon>
        <taxon>Pseudomonadati</taxon>
        <taxon>Planctomycetota</taxon>
        <taxon>Planctomycetia</taxon>
        <taxon>Isosphaerales</taxon>
        <taxon>Isosphaeraceae</taxon>
        <taxon>Isosphaera</taxon>
    </lineage>
</organism>
<dbReference type="PANTHER" id="PTHR43384:SF13">
    <property type="entry name" value="SLR0110 PROTEIN"/>
    <property type="match status" value="1"/>
</dbReference>
<evidence type="ECO:0008006" key="3">
    <source>
        <dbReference type="Google" id="ProtNLM"/>
    </source>
</evidence>
<dbReference type="SUPFAM" id="SSF52540">
    <property type="entry name" value="P-loop containing nucleoside triphosphate hydrolases"/>
    <property type="match status" value="1"/>
</dbReference>
<dbReference type="GO" id="GO:0051782">
    <property type="term" value="P:negative regulation of cell division"/>
    <property type="evidence" value="ECO:0007669"/>
    <property type="project" value="TreeGrafter"/>
</dbReference>
<dbReference type="GO" id="GO:0009898">
    <property type="term" value="C:cytoplasmic side of plasma membrane"/>
    <property type="evidence" value="ECO:0007669"/>
    <property type="project" value="TreeGrafter"/>
</dbReference>
<evidence type="ECO:0000313" key="2">
    <source>
        <dbReference type="Proteomes" id="UP000008631"/>
    </source>
</evidence>
<keyword evidence="2" id="KW-1185">Reference proteome</keyword>
<dbReference type="Proteomes" id="UP000008631">
    <property type="component" value="Chromosome"/>
</dbReference>
<dbReference type="Gene3D" id="3.40.50.300">
    <property type="entry name" value="P-loop containing nucleotide triphosphate hydrolases"/>
    <property type="match status" value="1"/>
</dbReference>
<dbReference type="GO" id="GO:0005829">
    <property type="term" value="C:cytosol"/>
    <property type="evidence" value="ECO:0007669"/>
    <property type="project" value="TreeGrafter"/>
</dbReference>
<dbReference type="KEGG" id="ipa:Isop_3714"/>
<name>E8QZZ4_ISOPI</name>
<dbReference type="AlphaFoldDB" id="E8QZZ4"/>